<dbReference type="RefSeq" id="YP_009366359.1">
    <property type="nucleotide sequence ID" value="NC_034696.1"/>
</dbReference>
<feature type="domain" description="Photosystem II cytochrome b559 N-terminal" evidence="15">
    <location>
        <begin position="6"/>
        <end position="34"/>
    </location>
</feature>
<dbReference type="GeneID" id="32883013"/>
<proteinExistence type="inferred from homology"/>
<accession>A0A1W6CB61</accession>
<evidence type="ECO:0000313" key="18">
    <source>
        <dbReference type="EMBL" id="ATG32373.1"/>
    </source>
</evidence>
<comment type="function">
    <text evidence="12 14">This b-type cytochrome is tightly associated with the reaction center of photosystem II (PSII). PSII is a light-driven water:plastoquinone oxidoreductase that uses light energy to abstract electrons from H(2)O, generating O(2) and a proton gradient subsequently used for ATP formation. It consists of a core antenna complex that captures photons, and an electron transfer chain that converts photonic excitation into a charge separation.</text>
</comment>
<reference evidence="18" key="2">
    <citation type="submission" date="2016-11" db="EMBL/GenBank/DDBJ databases">
        <title>The complete chloroplast genome sequence of Prunus communis L.</title>
        <authorList>
            <person name="Bao W."/>
            <person name="Ta Na W."/>
        </authorList>
    </citation>
    <scope>NUCLEOTIDE SEQUENCE</scope>
</reference>
<reference evidence="19" key="3">
    <citation type="submission" date="2020-01" db="EMBL/GenBank/DDBJ databases">
        <authorList>
            <person name="Zhong D.Y."/>
            <person name="Kai Z."/>
            <person name="Y D.Z."/>
        </authorList>
    </citation>
    <scope>NUCLEOTIDE SEQUENCE</scope>
</reference>
<comment type="cofactor">
    <cofactor evidence="12">
        <name>heme b</name>
        <dbReference type="ChEBI" id="CHEBI:60344"/>
    </cofactor>
    <text evidence="12">With its partner (PsbF) binds heme. PSII binds additional chlorophylls, carotenoids and specific lipids.</text>
</comment>
<evidence type="ECO:0000256" key="4">
    <source>
        <dbReference type="ARBA" id="ARBA00022617"/>
    </source>
</evidence>
<evidence type="ECO:0000256" key="7">
    <source>
        <dbReference type="ARBA" id="ARBA00022982"/>
    </source>
</evidence>
<evidence type="ECO:0000256" key="13">
    <source>
        <dbReference type="RuleBase" id="RU000619"/>
    </source>
</evidence>
<dbReference type="InterPro" id="IPR006217">
    <property type="entry name" value="PSII_cyt_b559_asu"/>
</dbReference>
<dbReference type="EMBL" id="KY101152">
    <property type="protein sequence ID" value="ATG32373.1"/>
    <property type="molecule type" value="Genomic_DNA"/>
</dbReference>
<evidence type="ECO:0000256" key="1">
    <source>
        <dbReference type="ARBA" id="ARBA00004167"/>
    </source>
</evidence>
<comment type="similarity">
    <text evidence="12 14">Belongs to the PsbE/PsbF family.</text>
</comment>
<evidence type="ECO:0000256" key="2">
    <source>
        <dbReference type="ARBA" id="ARBA00022448"/>
    </source>
</evidence>
<name>A0A1W6CB61_PRUDU</name>
<comment type="subcellular location">
    <subcellularLocation>
        <location evidence="12">Cellular thylakoid membrane</location>
        <topology evidence="12">Single-pass membrane protein</topology>
    </subcellularLocation>
    <subcellularLocation>
        <location evidence="1">Membrane</location>
        <topology evidence="1">Single-pass membrane protein</topology>
    </subcellularLocation>
    <subcellularLocation>
        <location evidence="14">Plastid</location>
        <location evidence="14">Chloroplast thylakoid membrane</location>
        <topology evidence="14">Single-pass membrane protein</topology>
    </subcellularLocation>
</comment>
<keyword evidence="5 12" id="KW-0812">Transmembrane</keyword>
<evidence type="ECO:0000256" key="11">
    <source>
        <dbReference type="ARBA" id="ARBA00023276"/>
    </source>
</evidence>
<dbReference type="InterPro" id="IPR013081">
    <property type="entry name" value="PSII_cyt_b559_N"/>
</dbReference>
<evidence type="ECO:0000259" key="15">
    <source>
        <dbReference type="Pfam" id="PF00283"/>
    </source>
</evidence>
<dbReference type="KEGG" id="pdul:32883013"/>
<dbReference type="PANTHER" id="PTHR33391:SF9">
    <property type="entry name" value="CYTOCHROME B559 SUBUNIT BETA-RELATED"/>
    <property type="match status" value="1"/>
</dbReference>
<dbReference type="AlphaFoldDB" id="A0A1W6CB61"/>
<dbReference type="EMBL" id="MT019559">
    <property type="protein sequence ID" value="QOW84134.1"/>
    <property type="molecule type" value="Genomic_DNA"/>
</dbReference>
<evidence type="ECO:0000256" key="14">
    <source>
        <dbReference type="RuleBase" id="RU004529"/>
    </source>
</evidence>
<dbReference type="GO" id="GO:0005506">
    <property type="term" value="F:iron ion binding"/>
    <property type="evidence" value="ECO:0007669"/>
    <property type="project" value="UniProtKB-UniRule"/>
</dbReference>
<keyword evidence="9 12" id="KW-0408">Iron</keyword>
<dbReference type="Pfam" id="PF00283">
    <property type="entry name" value="Cytochrom_B559"/>
    <property type="match status" value="1"/>
</dbReference>
<keyword evidence="17" id="KW-0934">Plastid</keyword>
<evidence type="ECO:0000313" key="19">
    <source>
        <dbReference type="EMBL" id="QOW84134.1"/>
    </source>
</evidence>
<keyword evidence="4 12" id="KW-0349">Heme</keyword>
<dbReference type="GO" id="GO:0009535">
    <property type="term" value="C:chloroplast thylakoid membrane"/>
    <property type="evidence" value="ECO:0007669"/>
    <property type="project" value="UniProtKB-SubCell"/>
</dbReference>
<evidence type="ECO:0000256" key="8">
    <source>
        <dbReference type="ARBA" id="ARBA00022989"/>
    </source>
</evidence>
<sequence length="83" mass="9387">MSGSTGERSFADIITSIRYWVIHSITIPSLFIAGWLFVSTGLAYDVFGSPRPNEYFTESRQGISLITGRFDPLEQLDEFSRSF</sequence>
<dbReference type="GO" id="GO:0009055">
    <property type="term" value="F:electron transfer activity"/>
    <property type="evidence" value="ECO:0007669"/>
    <property type="project" value="UniProtKB-UniRule"/>
</dbReference>
<evidence type="ECO:0000256" key="5">
    <source>
        <dbReference type="ARBA" id="ARBA00022692"/>
    </source>
</evidence>
<dbReference type="GO" id="GO:0009539">
    <property type="term" value="C:photosystem II reaction center"/>
    <property type="evidence" value="ECO:0007669"/>
    <property type="project" value="InterPro"/>
</dbReference>
<keyword evidence="14 18" id="KW-0150">Chloroplast</keyword>
<dbReference type="EMBL" id="KY085904">
    <property type="protein sequence ID" value="ARJ61992.1"/>
    <property type="molecule type" value="Genomic_DNA"/>
</dbReference>
<dbReference type="PROSITE" id="PS00537">
    <property type="entry name" value="CYTOCHROME_B559"/>
    <property type="match status" value="1"/>
</dbReference>
<dbReference type="GO" id="GO:0020037">
    <property type="term" value="F:heme binding"/>
    <property type="evidence" value="ECO:0007669"/>
    <property type="project" value="InterPro"/>
</dbReference>
<keyword evidence="2 12" id="KW-0813">Transport</keyword>
<evidence type="ECO:0000313" key="17">
    <source>
        <dbReference type="EMBL" id="ARJ61992.1"/>
    </source>
</evidence>
<evidence type="ECO:0000256" key="3">
    <source>
        <dbReference type="ARBA" id="ARBA00022531"/>
    </source>
</evidence>
<keyword evidence="12" id="KW-0793">Thylakoid</keyword>
<feature type="domain" description="Photosystem II cytochrome b559 alpha subunit lumenal region" evidence="16">
    <location>
        <begin position="42"/>
        <end position="79"/>
    </location>
</feature>
<dbReference type="Gene3D" id="1.20.5.860">
    <property type="entry name" value="Photosystem II cytochrome b559, alpha subunit"/>
    <property type="match status" value="1"/>
</dbReference>
<keyword evidence="11 12" id="KW-0604">Photosystem II</keyword>
<dbReference type="InterPro" id="IPR006216">
    <property type="entry name" value="PSII_cyt_b559_CS"/>
</dbReference>
<dbReference type="NCBIfam" id="TIGR01332">
    <property type="entry name" value="cyt_b559_alpha"/>
    <property type="match status" value="1"/>
</dbReference>
<organism evidence="17">
    <name type="scientific">Prunus dulcis</name>
    <name type="common">Almond</name>
    <name type="synonym">Amygdalus dulcis</name>
    <dbReference type="NCBI Taxonomy" id="3755"/>
    <lineage>
        <taxon>Eukaryota</taxon>
        <taxon>Viridiplantae</taxon>
        <taxon>Streptophyta</taxon>
        <taxon>Embryophyta</taxon>
        <taxon>Tracheophyta</taxon>
        <taxon>Spermatophyta</taxon>
        <taxon>Magnoliopsida</taxon>
        <taxon>eudicotyledons</taxon>
        <taxon>Gunneridae</taxon>
        <taxon>Pentapetalae</taxon>
        <taxon>rosids</taxon>
        <taxon>fabids</taxon>
        <taxon>Rosales</taxon>
        <taxon>Rosaceae</taxon>
        <taxon>Amygdaloideae</taxon>
        <taxon>Amygdaleae</taxon>
        <taxon>Prunus</taxon>
    </lineage>
</organism>
<keyword evidence="6 12" id="KW-0479">Metal-binding</keyword>
<geneLocation type="plastid" evidence="17"/>
<dbReference type="HAMAP" id="MF_00642">
    <property type="entry name" value="PSII_PsbE"/>
    <property type="match status" value="1"/>
</dbReference>
<dbReference type="PANTHER" id="PTHR33391">
    <property type="entry name" value="CYTOCHROME B559 SUBUNIT BETA-RELATED"/>
    <property type="match status" value="1"/>
</dbReference>
<dbReference type="SUPFAM" id="SSF161045">
    <property type="entry name" value="Cytochrome b559 subunits"/>
    <property type="match status" value="1"/>
</dbReference>
<dbReference type="Pfam" id="PF00284">
    <property type="entry name" value="Cytochrom_B559a"/>
    <property type="match status" value="1"/>
</dbReference>
<evidence type="ECO:0000256" key="9">
    <source>
        <dbReference type="ARBA" id="ARBA00023004"/>
    </source>
</evidence>
<keyword evidence="10 12" id="KW-0472">Membrane</keyword>
<evidence type="ECO:0000256" key="12">
    <source>
        <dbReference type="HAMAP-Rule" id="MF_00642"/>
    </source>
</evidence>
<evidence type="ECO:0000259" key="16">
    <source>
        <dbReference type="Pfam" id="PF00284"/>
    </source>
</evidence>
<feature type="binding site" description="axial binding residue" evidence="12">
    <location>
        <position position="23"/>
    </location>
    <ligand>
        <name>heme</name>
        <dbReference type="ChEBI" id="CHEBI:30413"/>
        <note>ligand shared with beta subunit</note>
    </ligand>
    <ligandPart>
        <name>Fe</name>
        <dbReference type="ChEBI" id="CHEBI:18248"/>
    </ligandPart>
</feature>
<gene>
    <name evidence="12 17" type="primary">psbE</name>
</gene>
<dbReference type="PIRSF" id="PIRSF000036">
    <property type="entry name" value="PsbE"/>
    <property type="match status" value="1"/>
</dbReference>
<reference evidence="17" key="1">
    <citation type="submission" date="2016-10" db="EMBL/GenBank/DDBJ databases">
        <title>Plastid Genomes of Illicium.</title>
        <authorList>
            <person name="Zhang N."/>
            <person name="Handy S.M."/>
            <person name="Wen J."/>
        </authorList>
    </citation>
    <scope>NUCLEOTIDE SEQUENCE</scope>
</reference>
<comment type="subunit">
    <text evidence="12">Heterodimer of an alpha subunit and a beta subunit. PSII is composed of 1 copy each of membrane proteins PsbA, PsbB, PsbC, PsbD, PsbE, PsbF, PsbH, PsbI, PsbJ, PsbK, PsbL, PsbM, PsbT, PsbX, PsbY, PsbZ, Psb30/Ycf12, at least 3 peripheral proteins of the oxygen-evolving complex and a large number of cofactors. It forms dimeric complexes.</text>
</comment>
<keyword evidence="7 12" id="KW-0249">Electron transport</keyword>
<feature type="transmembrane region" description="Helical" evidence="14">
    <location>
        <begin position="20"/>
        <end position="44"/>
    </location>
</feature>
<protein>
    <recommendedName>
        <fullName evidence="12 13">Cytochrome b559 subunit alpha</fullName>
    </recommendedName>
    <alternativeName>
        <fullName evidence="12 14">PSII reaction center subunit V</fullName>
    </alternativeName>
</protein>
<evidence type="ECO:0000256" key="6">
    <source>
        <dbReference type="ARBA" id="ARBA00022723"/>
    </source>
</evidence>
<dbReference type="GO" id="GO:0009767">
    <property type="term" value="P:photosynthetic electron transport chain"/>
    <property type="evidence" value="ECO:0007669"/>
    <property type="project" value="InterPro"/>
</dbReference>
<keyword evidence="8 12" id="KW-1133">Transmembrane helix</keyword>
<dbReference type="InterPro" id="IPR037025">
    <property type="entry name" value="PSII_cyt_b559_asu_sf"/>
</dbReference>
<keyword evidence="3 12" id="KW-0602">Photosynthesis</keyword>
<dbReference type="InterPro" id="IPR013082">
    <property type="entry name" value="PSII_cytb559_asu_lum"/>
</dbReference>
<evidence type="ECO:0000256" key="10">
    <source>
        <dbReference type="ARBA" id="ARBA00023136"/>
    </source>
</evidence>